<evidence type="ECO:0000313" key="2">
    <source>
        <dbReference type="Proteomes" id="UP001162992"/>
    </source>
</evidence>
<name>A0ACC2D168_DIPCM</name>
<comment type="caution">
    <text evidence="1">The sequence shown here is derived from an EMBL/GenBank/DDBJ whole genome shotgun (WGS) entry which is preliminary data.</text>
</comment>
<dbReference type="EMBL" id="CM055099">
    <property type="protein sequence ID" value="KAJ7547992.1"/>
    <property type="molecule type" value="Genomic_DNA"/>
</dbReference>
<evidence type="ECO:0000313" key="1">
    <source>
        <dbReference type="EMBL" id="KAJ7547992.1"/>
    </source>
</evidence>
<reference evidence="2" key="1">
    <citation type="journal article" date="2024" name="Proc. Natl. Acad. Sci. U.S.A.">
        <title>Extraordinary preservation of gene collinearity over three hundred million years revealed in homosporous lycophytes.</title>
        <authorList>
            <person name="Li C."/>
            <person name="Wickell D."/>
            <person name="Kuo L.Y."/>
            <person name="Chen X."/>
            <person name="Nie B."/>
            <person name="Liao X."/>
            <person name="Peng D."/>
            <person name="Ji J."/>
            <person name="Jenkins J."/>
            <person name="Williams M."/>
            <person name="Shu S."/>
            <person name="Plott C."/>
            <person name="Barry K."/>
            <person name="Rajasekar S."/>
            <person name="Grimwood J."/>
            <person name="Han X."/>
            <person name="Sun S."/>
            <person name="Hou Z."/>
            <person name="He W."/>
            <person name="Dai G."/>
            <person name="Sun C."/>
            <person name="Schmutz J."/>
            <person name="Leebens-Mack J.H."/>
            <person name="Li F.W."/>
            <person name="Wang L."/>
        </authorList>
    </citation>
    <scope>NUCLEOTIDE SEQUENCE [LARGE SCALE GENOMIC DNA]</scope>
    <source>
        <strain evidence="2">cv. PW_Plant_1</strain>
    </source>
</reference>
<accession>A0ACC2D168</accession>
<dbReference type="Proteomes" id="UP001162992">
    <property type="component" value="Chromosome 8"/>
</dbReference>
<sequence length="944" mass="107513">MMMGSRKLFVEICSAHNLMPKDGQGSANPYCVLDFYGQRRKTTVKRNDLNPVWNEKFEFVVTDPSEMAMEILEIQIFSEKWNRSRDSFLGRVQIPGSSFGKQSDAAILAYPLQKRSIMSHVKGELRLRLWYSDDPTQSAKQKVERKDPPTAKAQSDVAKFSQASNADTKDERKISTAAAATVVHPSEFDLKDTAPALGTMSGERIASYDLVEKMQYLFVKVVKARGLVAKDLTGSSDPYVKIKINEGKPAETRAILRTVNPEWNQVFAFSKDKIQGPTLEITVWDEDKATKDEFLGGVTFELTEIPSRVPPDSPLAPTWYKLEERRGPGWGSAPVKGEIMLAVWWGTQADEAFGEAWQSDAGGLAHTRSKVYLAPKLWYLRLNVIEAQDLMHSDRNRFPEVSVKAQLGMQAHKTKVVSSRNTSPFWNEDLMFVAAEPFEEPLQLHVEDRVAASKEELIGTVRIPLNSVQKRLDAKPVTSRWYNLEKNGDKPFRGRIHLRICLDGGYHVMDESTNYISDVRPTARQLWRQSLGILEVGILSGKGFLPMKTRDGRGTTDAYCVAKYGQKWIRTRTIVDSFNPKWNEQYTWEVYDPCTVLTLGVFDNHNLINNFEKSGGAKDLRIGKVRVRLSTLESNRVYTNAYPLVVLQPSGVKKMGEIELAIRFSCKSLLNVMQVYFQPPLPRMHYLHPLGVTQLENLRNIAINIVSMRLARSEPPMRPEIVHYMLDTNSNMFSVRRSKVNYFRLLGILSGPLAVAKWFNDICTWKNPVTTVLVHILFIILVLYPQLILPTFFLYLFLIGAWHYRFRPKSPPSMDARLSQAEQVEPDELDEEFDSAPTLKGPEIVRARYERLRLVASRIQTVAGDLASQMERLSALLSWRDPRATAIFIFFCLIAAIVLYVTPFQLVAVLLCLYVLRHPRFRNRLPAVPLNFFRRLPSLADRIL</sequence>
<proteinExistence type="predicted"/>
<organism evidence="1 2">
    <name type="scientific">Diphasiastrum complanatum</name>
    <name type="common">Issler's clubmoss</name>
    <name type="synonym">Lycopodium complanatum</name>
    <dbReference type="NCBI Taxonomy" id="34168"/>
    <lineage>
        <taxon>Eukaryota</taxon>
        <taxon>Viridiplantae</taxon>
        <taxon>Streptophyta</taxon>
        <taxon>Embryophyta</taxon>
        <taxon>Tracheophyta</taxon>
        <taxon>Lycopodiopsida</taxon>
        <taxon>Lycopodiales</taxon>
        <taxon>Lycopodiaceae</taxon>
        <taxon>Lycopodioideae</taxon>
        <taxon>Diphasiastrum</taxon>
    </lineage>
</organism>
<protein>
    <submittedName>
        <fullName evidence="1">Uncharacterized protein</fullName>
    </submittedName>
</protein>
<gene>
    <name evidence="1" type="ORF">O6H91_08G112600</name>
</gene>
<keyword evidence="2" id="KW-1185">Reference proteome</keyword>